<proteinExistence type="predicted"/>
<evidence type="ECO:0000256" key="1">
    <source>
        <dbReference type="SAM" id="SignalP"/>
    </source>
</evidence>
<dbReference type="Gene3D" id="3.30.1150.10">
    <property type="match status" value="1"/>
</dbReference>
<accession>A0A7W8D3N5</accession>
<gene>
    <name evidence="2" type="ORF">HNQ52_000874</name>
</gene>
<reference evidence="2 3" key="1">
    <citation type="submission" date="2020-08" db="EMBL/GenBank/DDBJ databases">
        <title>Genomic Encyclopedia of Type Strains, Phase IV (KMG-IV): sequencing the most valuable type-strain genomes for metagenomic binning, comparative biology and taxonomic classification.</title>
        <authorList>
            <person name="Goeker M."/>
        </authorList>
    </citation>
    <scope>NUCLEOTIDE SEQUENCE [LARGE SCALE GENOMIC DNA]</scope>
    <source>
        <strain evidence="2 3">DSM 24163</strain>
    </source>
</reference>
<keyword evidence="3" id="KW-1185">Reference proteome</keyword>
<organism evidence="2 3">
    <name type="scientific">Chiayiivirga flava</name>
    <dbReference type="NCBI Taxonomy" id="659595"/>
    <lineage>
        <taxon>Bacteria</taxon>
        <taxon>Pseudomonadati</taxon>
        <taxon>Pseudomonadota</taxon>
        <taxon>Gammaproteobacteria</taxon>
        <taxon>Lysobacterales</taxon>
        <taxon>Lysobacteraceae</taxon>
        <taxon>Chiayiivirga</taxon>
    </lineage>
</organism>
<dbReference type="Proteomes" id="UP000521199">
    <property type="component" value="Unassembled WGS sequence"/>
</dbReference>
<evidence type="ECO:0000313" key="3">
    <source>
        <dbReference type="Proteomes" id="UP000521199"/>
    </source>
</evidence>
<dbReference type="EMBL" id="JACHHP010000001">
    <property type="protein sequence ID" value="MBB5207358.1"/>
    <property type="molecule type" value="Genomic_DNA"/>
</dbReference>
<keyword evidence="1" id="KW-0732">Signal</keyword>
<sequence>MHNIHLLPLLLAVASLAQAQDEAGANVAVDEVAAAAPDRIVLGENERFQPPLPLAGNPMPEYPAALIDRALPPQTVCVQVSVDVDGKATGAHPVSQGPDCPAPGNAETAFFEAAARATSQWTFEPAFRCVFDYKPKPREVCGGEDTHEEPQAVSVVYRFTFEVANGLGAVRLGD</sequence>
<evidence type="ECO:0008006" key="4">
    <source>
        <dbReference type="Google" id="ProtNLM"/>
    </source>
</evidence>
<protein>
    <recommendedName>
        <fullName evidence="4">TonB C-terminal domain-containing protein</fullName>
    </recommendedName>
</protein>
<dbReference type="RefSeq" id="WP_183959870.1">
    <property type="nucleotide sequence ID" value="NZ_JACHHP010000001.1"/>
</dbReference>
<evidence type="ECO:0000313" key="2">
    <source>
        <dbReference type="EMBL" id="MBB5207358.1"/>
    </source>
</evidence>
<dbReference type="AlphaFoldDB" id="A0A7W8D3N5"/>
<name>A0A7W8D3N5_9GAMM</name>
<feature type="signal peptide" evidence="1">
    <location>
        <begin position="1"/>
        <end position="19"/>
    </location>
</feature>
<feature type="chain" id="PRO_5031334776" description="TonB C-terminal domain-containing protein" evidence="1">
    <location>
        <begin position="20"/>
        <end position="174"/>
    </location>
</feature>
<comment type="caution">
    <text evidence="2">The sequence shown here is derived from an EMBL/GenBank/DDBJ whole genome shotgun (WGS) entry which is preliminary data.</text>
</comment>